<gene>
    <name evidence="3" type="ORF">BXYJ_LOCUS11807</name>
</gene>
<protein>
    <submittedName>
        <fullName evidence="3">(pine wood nematode) hypothetical protein</fullName>
    </submittedName>
    <submittedName>
        <fullName evidence="6">FH2 domain-containing protein</fullName>
    </submittedName>
</protein>
<evidence type="ECO:0000313" key="5">
    <source>
        <dbReference type="Proteomes" id="UP000659654"/>
    </source>
</evidence>
<name>A0A1I7RSD7_BURXY</name>
<dbReference type="Pfam" id="PF02181">
    <property type="entry name" value="FH2"/>
    <property type="match status" value="1"/>
</dbReference>
<feature type="compositionally biased region" description="Pro residues" evidence="1">
    <location>
        <begin position="288"/>
        <end position="297"/>
    </location>
</feature>
<feature type="region of interest" description="Disordered" evidence="1">
    <location>
        <begin position="14"/>
        <end position="35"/>
    </location>
</feature>
<feature type="region of interest" description="Disordered" evidence="1">
    <location>
        <begin position="64"/>
        <end position="101"/>
    </location>
</feature>
<accession>A0A1I7RSD7</accession>
<dbReference type="OrthoDB" id="1104827at2759"/>
<reference evidence="6" key="1">
    <citation type="submission" date="2016-11" db="UniProtKB">
        <authorList>
            <consortium name="WormBaseParasite"/>
        </authorList>
    </citation>
    <scope>IDENTIFICATION</scope>
</reference>
<dbReference type="SUPFAM" id="SSF101447">
    <property type="entry name" value="Formin homology 2 domain (FH2 domain)"/>
    <property type="match status" value="1"/>
</dbReference>
<evidence type="ECO:0000313" key="4">
    <source>
        <dbReference type="Proteomes" id="UP000095284"/>
    </source>
</evidence>
<dbReference type="PANTHER" id="PTHR45733">
    <property type="entry name" value="FORMIN-J"/>
    <property type="match status" value="1"/>
</dbReference>
<dbReference type="WBParaSite" id="BXY_0364100.1">
    <property type="protein sequence ID" value="BXY_0364100.1"/>
    <property type="gene ID" value="BXY_0364100"/>
</dbReference>
<dbReference type="EMBL" id="CAJFDI010000005">
    <property type="protein sequence ID" value="CAD5231711.1"/>
    <property type="molecule type" value="Genomic_DNA"/>
</dbReference>
<feature type="domain" description="FH2" evidence="2">
    <location>
        <begin position="319"/>
        <end position="684"/>
    </location>
</feature>
<reference evidence="3" key="2">
    <citation type="submission" date="2020-09" db="EMBL/GenBank/DDBJ databases">
        <authorList>
            <person name="Kikuchi T."/>
        </authorList>
    </citation>
    <scope>NUCLEOTIDE SEQUENCE</scope>
    <source>
        <strain evidence="3">Ka4C1</strain>
    </source>
</reference>
<keyword evidence="5" id="KW-1185">Reference proteome</keyword>
<feature type="compositionally biased region" description="Polar residues" evidence="1">
    <location>
        <begin position="273"/>
        <end position="284"/>
    </location>
</feature>
<feature type="region of interest" description="Disordered" evidence="1">
    <location>
        <begin position="265"/>
        <end position="297"/>
    </location>
</feature>
<dbReference type="AlphaFoldDB" id="A0A1I7RSD7"/>
<proteinExistence type="predicted"/>
<dbReference type="InterPro" id="IPR051144">
    <property type="entry name" value="Formin_homology_domain"/>
</dbReference>
<feature type="region of interest" description="Disordered" evidence="1">
    <location>
        <begin position="173"/>
        <end position="251"/>
    </location>
</feature>
<evidence type="ECO:0000313" key="3">
    <source>
        <dbReference type="EMBL" id="CAD5231711.1"/>
    </source>
</evidence>
<dbReference type="Proteomes" id="UP000095284">
    <property type="component" value="Unplaced"/>
</dbReference>
<dbReference type="SMART" id="SM00498">
    <property type="entry name" value="FH2"/>
    <property type="match status" value="1"/>
</dbReference>
<dbReference type="Gene3D" id="1.20.58.2220">
    <property type="entry name" value="Formin, FH2 domain"/>
    <property type="match status" value="1"/>
</dbReference>
<evidence type="ECO:0000313" key="6">
    <source>
        <dbReference type="WBParaSite" id="BXY_0364100.1"/>
    </source>
</evidence>
<sequence length="684" mass="77483">MGIWSRINARTFRRRKSTVSQASQTADRRSDEEDEFCEARAFFSNDVINQTIDETMRELLMEASQMERKEEEEPGTEREETAIEKEEEKESKSEEQVEIEGKVEEVEVRTARETSPIKRRNSRQQLQLPIQAPLPNQRAVRIRSRSRARTVGGLRQLLKLKDDEFGEVKKTTATSKLPPIPPFVLRKPKANEAYSRKTAADPPPASGTSQSLPTEVKAPPPPPLPDFLKSTRSVRNEPKPEKIPQAPPFPCNLLTPIVVKNGPQLPATPLTHVDSSPGVSTPRNSLPPVAPPPPPLPFLNSTCSSSNNAMLRNTLPRQNSFAIPSPTRPTIHVWGSFLNKTSDSTRQTIWEEFEPQTSNEEVFKQVEKTFAEKAKTTRLPNPFKKKPKSEKILGLRIRNTFLLSLAVNNFKCPKSELVRRIDNAEYKAGAIHFWKSLRESFPNADELDQFKQLSTPAGLDDAYEFCFFACKVPNIGQKVQCVHQLSQIQEKIGELGELTKKIEFIIETAKALESNEESLKKMMFSTLTFINFLNKGTANESSPGFQLGSLVKFLQLKGDGKSLAWFVGEENSDLYSKIPMLIEPLKKSESIDLSSIKDEVHENREMVRILRELISVWKETPTYTKCLEHIKAFEHEINDVASSLKAVGEIENMLKTKYCAKQSTLNDIFKQFHDAFQLISKEKH</sequence>
<dbReference type="SMR" id="A0A1I7RSD7"/>
<organism evidence="4 6">
    <name type="scientific">Bursaphelenchus xylophilus</name>
    <name type="common">Pinewood nematode worm</name>
    <name type="synonym">Aphelenchoides xylophilus</name>
    <dbReference type="NCBI Taxonomy" id="6326"/>
    <lineage>
        <taxon>Eukaryota</taxon>
        <taxon>Metazoa</taxon>
        <taxon>Ecdysozoa</taxon>
        <taxon>Nematoda</taxon>
        <taxon>Chromadorea</taxon>
        <taxon>Rhabditida</taxon>
        <taxon>Tylenchina</taxon>
        <taxon>Tylenchomorpha</taxon>
        <taxon>Aphelenchoidea</taxon>
        <taxon>Aphelenchoididae</taxon>
        <taxon>Bursaphelenchus</taxon>
    </lineage>
</organism>
<dbReference type="InterPro" id="IPR015425">
    <property type="entry name" value="FH2_Formin"/>
</dbReference>
<evidence type="ECO:0000256" key="1">
    <source>
        <dbReference type="SAM" id="MobiDB-lite"/>
    </source>
</evidence>
<evidence type="ECO:0000259" key="2">
    <source>
        <dbReference type="PROSITE" id="PS51444"/>
    </source>
</evidence>
<dbReference type="Proteomes" id="UP000582659">
    <property type="component" value="Unassembled WGS sequence"/>
</dbReference>
<dbReference type="EMBL" id="CAJFCV020000005">
    <property type="protein sequence ID" value="CAG9123025.1"/>
    <property type="molecule type" value="Genomic_DNA"/>
</dbReference>
<dbReference type="PANTHER" id="PTHR45733:SF31">
    <property type="entry name" value="GENOME ASSEMBLY, CHROMOSOME: II"/>
    <property type="match status" value="1"/>
</dbReference>
<dbReference type="Proteomes" id="UP000659654">
    <property type="component" value="Unassembled WGS sequence"/>
</dbReference>
<dbReference type="PROSITE" id="PS51444">
    <property type="entry name" value="FH2"/>
    <property type="match status" value="1"/>
</dbReference>
<dbReference type="InterPro" id="IPR042201">
    <property type="entry name" value="FH2_Formin_sf"/>
</dbReference>